<evidence type="ECO:0000259" key="2">
    <source>
        <dbReference type="Pfam" id="PF23325"/>
    </source>
</evidence>
<name>C6HKZ4_AJECH</name>
<dbReference type="Proteomes" id="UP000002624">
    <property type="component" value="Unassembled WGS sequence"/>
</dbReference>
<evidence type="ECO:0000313" key="4">
    <source>
        <dbReference type="Proteomes" id="UP000002624"/>
    </source>
</evidence>
<dbReference type="AlphaFoldDB" id="C6HKZ4"/>
<dbReference type="VEuPathDB" id="FungiDB:HCDG_06875"/>
<accession>C6HKZ4</accession>
<feature type="domain" description="GBF1-like tetratricopeptide repeats" evidence="2">
    <location>
        <begin position="1"/>
        <end position="81"/>
    </location>
</feature>
<dbReference type="InterPro" id="IPR056604">
    <property type="entry name" value="GBF1-like_TPR"/>
</dbReference>
<sequence length="134" mass="14977">MLDLWLKILDILDRMMNSGQGDSLEEAVPESLKNILLIMADGGYIAPPTEDPSKEKIWVETQKRLDRFLPNLFAEIPFKAEVQKPQPPQTPTQQEPTSSITPPELQPQPDHEESHGHPTANETLAKTDVLDAAD</sequence>
<dbReference type="STRING" id="544712.C6HKZ4"/>
<dbReference type="HOGENOM" id="CLU_1895590_0_0_1"/>
<feature type="compositionally biased region" description="Low complexity" evidence="1">
    <location>
        <begin position="91"/>
        <end position="103"/>
    </location>
</feature>
<organism evidence="3 4">
    <name type="scientific">Ajellomyces capsulatus (strain H143)</name>
    <name type="common">Darling's disease fungus</name>
    <name type="synonym">Histoplasma capsulatum</name>
    <dbReference type="NCBI Taxonomy" id="544712"/>
    <lineage>
        <taxon>Eukaryota</taxon>
        <taxon>Fungi</taxon>
        <taxon>Dikarya</taxon>
        <taxon>Ascomycota</taxon>
        <taxon>Pezizomycotina</taxon>
        <taxon>Eurotiomycetes</taxon>
        <taxon>Eurotiomycetidae</taxon>
        <taxon>Onygenales</taxon>
        <taxon>Ajellomycetaceae</taxon>
        <taxon>Histoplasma</taxon>
    </lineage>
</organism>
<reference evidence="4" key="1">
    <citation type="submission" date="2009-05" db="EMBL/GenBank/DDBJ databases">
        <title>The genome sequence of Ajellomyces capsulatus strain H143.</title>
        <authorList>
            <person name="Champion M."/>
            <person name="Cuomo C.A."/>
            <person name="Ma L.-J."/>
            <person name="Henn M.R."/>
            <person name="Sil A."/>
            <person name="Goldman B."/>
            <person name="Young S.K."/>
            <person name="Kodira C.D."/>
            <person name="Zeng Q."/>
            <person name="Koehrsen M."/>
            <person name="Alvarado L."/>
            <person name="Berlin A.M."/>
            <person name="Borenstein D."/>
            <person name="Chen Z."/>
            <person name="Engels R."/>
            <person name="Freedman E."/>
            <person name="Gellesch M."/>
            <person name="Goldberg J."/>
            <person name="Griggs A."/>
            <person name="Gujja S."/>
            <person name="Heiman D.I."/>
            <person name="Hepburn T.A."/>
            <person name="Howarth C."/>
            <person name="Jen D."/>
            <person name="Larson L."/>
            <person name="Lewis B."/>
            <person name="Mehta T."/>
            <person name="Park D."/>
            <person name="Pearson M."/>
            <person name="Roberts A."/>
            <person name="Saif S."/>
            <person name="Shea T.D."/>
            <person name="Shenoy N."/>
            <person name="Sisk P."/>
            <person name="Stolte C."/>
            <person name="Sykes S."/>
            <person name="Walk T."/>
            <person name="White J."/>
            <person name="Yandava C."/>
            <person name="Klein B."/>
            <person name="McEwen J.G."/>
            <person name="Puccia R."/>
            <person name="Goldman G.H."/>
            <person name="Felipe M.S."/>
            <person name="Nino-Vega G."/>
            <person name="San-Blas G."/>
            <person name="Taylor J.W."/>
            <person name="Mendoza L."/>
            <person name="Galagan J.E."/>
            <person name="Nusbaum C."/>
            <person name="Birren B.W."/>
        </authorList>
    </citation>
    <scope>NUCLEOTIDE SEQUENCE [LARGE SCALE GENOMIC DNA]</scope>
    <source>
        <strain evidence="4">H143</strain>
    </source>
</reference>
<dbReference type="EMBL" id="GG692430">
    <property type="protein sequence ID" value="EER38931.1"/>
    <property type="molecule type" value="Genomic_DNA"/>
</dbReference>
<gene>
    <name evidence="3" type="ORF">HCDG_06875</name>
</gene>
<evidence type="ECO:0000313" key="3">
    <source>
        <dbReference type="EMBL" id="EER38931.1"/>
    </source>
</evidence>
<dbReference type="Pfam" id="PF23325">
    <property type="entry name" value="TPR_28"/>
    <property type="match status" value="1"/>
</dbReference>
<protein>
    <recommendedName>
        <fullName evidence="2">GBF1-like tetratricopeptide repeats domain-containing protein</fullName>
    </recommendedName>
</protein>
<evidence type="ECO:0000256" key="1">
    <source>
        <dbReference type="SAM" id="MobiDB-lite"/>
    </source>
</evidence>
<feature type="region of interest" description="Disordered" evidence="1">
    <location>
        <begin position="78"/>
        <end position="134"/>
    </location>
</feature>
<proteinExistence type="predicted"/>